<dbReference type="AlphaFoldDB" id="A0A2G9RAA2"/>
<accession>A0A2G9RAA2</accession>
<protein>
    <submittedName>
        <fullName evidence="1">Uncharacterized protein</fullName>
    </submittedName>
</protein>
<evidence type="ECO:0000313" key="1">
    <source>
        <dbReference type="EMBL" id="PIO24769.1"/>
    </source>
</evidence>
<sequence>MAPWDLRSASTPPLNISPLLNASHHLFRPRPHCTPHTPSVNLHLPPPIFIPYILYPATSRIFCMNASPKHYPVPNPHIPMVSKHPPPPYHQL</sequence>
<dbReference type="EMBL" id="KV954775">
    <property type="protein sequence ID" value="PIO24769.1"/>
    <property type="molecule type" value="Genomic_DNA"/>
</dbReference>
<proteinExistence type="predicted"/>
<reference evidence="1" key="1">
    <citation type="submission" date="2017-08" db="EMBL/GenBank/DDBJ databases">
        <title>Assembly of the North American Bullfrog Genome.</title>
        <authorList>
            <person name="Warren R.L."/>
            <person name="Vandervalk B.P."/>
            <person name="Kucuk E."/>
            <person name="Birol I."/>
            <person name="Helbing C."/>
            <person name="Pandoh P."/>
            <person name="Behsaz B."/>
            <person name="Mohamadi H."/>
            <person name="Chu J."/>
            <person name="Jackman S."/>
            <person name="Hammond S.A."/>
            <person name="Veldhoen N."/>
            <person name="Kirk H."/>
            <person name="Zhao Y."/>
            <person name="Coope R."/>
            <person name="Pleasance S."/>
            <person name="Moore R."/>
            <person name="Holt R."/>
        </authorList>
    </citation>
    <scope>NUCLEOTIDE SEQUENCE</scope>
    <source>
        <strain evidence="1">Bruno</strain>
        <tissue evidence="1">Liver</tissue>
    </source>
</reference>
<gene>
    <name evidence="1" type="ORF">AB205_0073080</name>
</gene>
<organism evidence="1">
    <name type="scientific">Aquarana catesbeiana</name>
    <name type="common">American bullfrog</name>
    <name type="synonym">Rana catesbeiana</name>
    <dbReference type="NCBI Taxonomy" id="8400"/>
    <lineage>
        <taxon>Eukaryota</taxon>
        <taxon>Metazoa</taxon>
        <taxon>Chordata</taxon>
        <taxon>Craniata</taxon>
        <taxon>Vertebrata</taxon>
        <taxon>Euteleostomi</taxon>
        <taxon>Amphibia</taxon>
        <taxon>Batrachia</taxon>
        <taxon>Anura</taxon>
        <taxon>Neobatrachia</taxon>
        <taxon>Ranoidea</taxon>
        <taxon>Ranidae</taxon>
        <taxon>Aquarana</taxon>
    </lineage>
</organism>
<name>A0A2G9RAA2_AQUCT</name>